<evidence type="ECO:0000313" key="2">
    <source>
        <dbReference type="EMBL" id="MXU86394.1"/>
    </source>
</evidence>
<dbReference type="EMBL" id="GIFC01004311">
    <property type="protein sequence ID" value="MXU86394.1"/>
    <property type="molecule type" value="Transcribed_RNA"/>
</dbReference>
<proteinExistence type="predicted"/>
<evidence type="ECO:0000256" key="1">
    <source>
        <dbReference type="SAM" id="SignalP"/>
    </source>
</evidence>
<dbReference type="AlphaFoldDB" id="A0A6B0UBG9"/>
<protein>
    <submittedName>
        <fullName evidence="2">Putative secreted protein</fullName>
    </submittedName>
</protein>
<feature type="chain" id="PRO_5025589431" evidence="1">
    <location>
        <begin position="21"/>
        <end position="91"/>
    </location>
</feature>
<reference evidence="2" key="1">
    <citation type="submission" date="2019-12" db="EMBL/GenBank/DDBJ databases">
        <title>An insight into the sialome of adult female Ixodes ricinus ticks feeding for 6 days.</title>
        <authorList>
            <person name="Perner J."/>
            <person name="Ribeiro J.M.C."/>
        </authorList>
    </citation>
    <scope>NUCLEOTIDE SEQUENCE</scope>
    <source>
        <strain evidence="2">Semi-engorged</strain>
        <tissue evidence="2">Salivary glands</tissue>
    </source>
</reference>
<feature type="signal peptide" evidence="1">
    <location>
        <begin position="1"/>
        <end position="20"/>
    </location>
</feature>
<accession>A0A6B0UBG9</accession>
<sequence>MGFIWSAFTAAWGIWKPVPSASLAISCSLPVAPRSMPLRSSSSLSRKLGAWDTSVRSVTCPTFIGRPASSKPFSCSRAFLASSESWNVMKP</sequence>
<name>A0A6B0UBG9_IXORI</name>
<organism evidence="2">
    <name type="scientific">Ixodes ricinus</name>
    <name type="common">Common tick</name>
    <name type="synonym">Acarus ricinus</name>
    <dbReference type="NCBI Taxonomy" id="34613"/>
    <lineage>
        <taxon>Eukaryota</taxon>
        <taxon>Metazoa</taxon>
        <taxon>Ecdysozoa</taxon>
        <taxon>Arthropoda</taxon>
        <taxon>Chelicerata</taxon>
        <taxon>Arachnida</taxon>
        <taxon>Acari</taxon>
        <taxon>Parasitiformes</taxon>
        <taxon>Ixodida</taxon>
        <taxon>Ixodoidea</taxon>
        <taxon>Ixodidae</taxon>
        <taxon>Ixodinae</taxon>
        <taxon>Ixodes</taxon>
    </lineage>
</organism>
<keyword evidence="1" id="KW-0732">Signal</keyword>